<keyword evidence="5" id="KW-0395">Inflammatory response</keyword>
<keyword evidence="2" id="KW-0963">Cytoplasm</keyword>
<dbReference type="PANTHER" id="PTHR46985:SF2">
    <property type="entry name" value="APOPTOSIS-ASSOCIATED SPECK-LIKE PROTEIN CONTAINING A CARD"/>
    <property type="match status" value="1"/>
</dbReference>
<gene>
    <name evidence="8" type="primary">Pycard_1</name>
    <name evidence="8" type="ORF">GTO96_0006586</name>
</gene>
<proteinExistence type="predicted"/>
<accession>A0A8X8BU58</accession>
<dbReference type="InterPro" id="IPR001315">
    <property type="entry name" value="CARD"/>
</dbReference>
<evidence type="ECO:0000259" key="6">
    <source>
        <dbReference type="PROSITE" id="PS50209"/>
    </source>
</evidence>
<dbReference type="Pfam" id="PF00619">
    <property type="entry name" value="CARD"/>
    <property type="match status" value="1"/>
</dbReference>
<dbReference type="PROSITE" id="PS50209">
    <property type="entry name" value="CARD"/>
    <property type="match status" value="1"/>
</dbReference>
<sequence length="204" mass="23148">MGKTIKDHILETLDNLQEKELKRFRDALSSQTFDGVKIARSKVEFADSIDLANLIISHHTEGKAVEVTVMVLRKNGLNQEAAELECKAEALSVMMQRVAMVLPIFDSLLAKKLIDNECYEEVSSEATNQRKIRRLHAMVSAWGNKEKLESFNTLKENQPYLIEDLMGKYAHFYFMSHASPFSPTVYCNAAKGCDIIRFQTGDQL</sequence>
<dbReference type="Proteomes" id="UP000886611">
    <property type="component" value="Unassembled WGS sequence"/>
</dbReference>
<comment type="caution">
    <text evidence="8">The sequence shown here is derived from an EMBL/GenBank/DDBJ whole genome shotgun (WGS) entry which is preliminary data.</text>
</comment>
<dbReference type="SUPFAM" id="SSF47986">
    <property type="entry name" value="DEATH domain"/>
    <property type="match status" value="2"/>
</dbReference>
<dbReference type="SMART" id="SM01289">
    <property type="entry name" value="PYRIN"/>
    <property type="match status" value="1"/>
</dbReference>
<evidence type="ECO:0000256" key="3">
    <source>
        <dbReference type="ARBA" id="ARBA00022588"/>
    </source>
</evidence>
<feature type="domain" description="CARD" evidence="6">
    <location>
        <begin position="94"/>
        <end position="169"/>
    </location>
</feature>
<keyword evidence="3" id="KW-0399">Innate immunity</keyword>
<feature type="non-terminal residue" evidence="8">
    <location>
        <position position="1"/>
    </location>
</feature>
<dbReference type="InterPro" id="IPR011029">
    <property type="entry name" value="DEATH-like_dom_sf"/>
</dbReference>
<evidence type="ECO:0000313" key="9">
    <source>
        <dbReference type="Proteomes" id="UP000886611"/>
    </source>
</evidence>
<dbReference type="InterPro" id="IPR051249">
    <property type="entry name" value="NLRP_Inflammasome"/>
</dbReference>
<dbReference type="Gene3D" id="1.10.533.10">
    <property type="entry name" value="Death Domain, Fas"/>
    <property type="match status" value="2"/>
</dbReference>
<keyword evidence="4" id="KW-0391">Immunity</keyword>
<comment type="subcellular location">
    <subcellularLocation>
        <location evidence="1">Cytoplasm</location>
        <location evidence="1">Cytosol</location>
    </subcellularLocation>
</comment>
<dbReference type="GO" id="GO:0005829">
    <property type="term" value="C:cytosol"/>
    <property type="evidence" value="ECO:0007669"/>
    <property type="project" value="UniProtKB-SubCell"/>
</dbReference>
<name>A0A8X8BU58_POLSE</name>
<organism evidence="8 9">
    <name type="scientific">Polypterus senegalus</name>
    <name type="common">Senegal bichir</name>
    <dbReference type="NCBI Taxonomy" id="55291"/>
    <lineage>
        <taxon>Eukaryota</taxon>
        <taxon>Metazoa</taxon>
        <taxon>Chordata</taxon>
        <taxon>Craniata</taxon>
        <taxon>Vertebrata</taxon>
        <taxon>Euteleostomi</taxon>
        <taxon>Actinopterygii</taxon>
        <taxon>Polypteriformes</taxon>
        <taxon>Polypteridae</taxon>
        <taxon>Polypterus</taxon>
    </lineage>
</organism>
<dbReference type="InterPro" id="IPR004020">
    <property type="entry name" value="DAPIN"/>
</dbReference>
<dbReference type="Pfam" id="PF02758">
    <property type="entry name" value="PYRIN"/>
    <property type="match status" value="1"/>
</dbReference>
<evidence type="ECO:0000256" key="2">
    <source>
        <dbReference type="ARBA" id="ARBA00022490"/>
    </source>
</evidence>
<dbReference type="GO" id="GO:0006954">
    <property type="term" value="P:inflammatory response"/>
    <property type="evidence" value="ECO:0007669"/>
    <property type="project" value="UniProtKB-KW"/>
</dbReference>
<evidence type="ECO:0000256" key="5">
    <source>
        <dbReference type="ARBA" id="ARBA00023198"/>
    </source>
</evidence>
<evidence type="ECO:0000259" key="7">
    <source>
        <dbReference type="PROSITE" id="PS50824"/>
    </source>
</evidence>
<feature type="non-terminal residue" evidence="8">
    <location>
        <position position="204"/>
    </location>
</feature>
<dbReference type="AlphaFoldDB" id="A0A8X8BU58"/>
<feature type="domain" description="Pyrin" evidence="7">
    <location>
        <begin position="1"/>
        <end position="90"/>
    </location>
</feature>
<reference evidence="8 9" key="1">
    <citation type="journal article" date="2021" name="Cell">
        <title>Tracing the genetic footprints of vertebrate landing in non-teleost ray-finned fishes.</title>
        <authorList>
            <person name="Bi X."/>
            <person name="Wang K."/>
            <person name="Yang L."/>
            <person name="Pan H."/>
            <person name="Jiang H."/>
            <person name="Wei Q."/>
            <person name="Fang M."/>
            <person name="Yu H."/>
            <person name="Zhu C."/>
            <person name="Cai Y."/>
            <person name="He Y."/>
            <person name="Gan X."/>
            <person name="Zeng H."/>
            <person name="Yu D."/>
            <person name="Zhu Y."/>
            <person name="Jiang H."/>
            <person name="Qiu Q."/>
            <person name="Yang H."/>
            <person name="Zhang Y.E."/>
            <person name="Wang W."/>
            <person name="Zhu M."/>
            <person name="He S."/>
            <person name="Zhang G."/>
        </authorList>
    </citation>
    <scope>NUCLEOTIDE SEQUENCE [LARGE SCALE GENOMIC DNA]</scope>
    <source>
        <strain evidence="8">Bchr_013</strain>
    </source>
</reference>
<evidence type="ECO:0000256" key="1">
    <source>
        <dbReference type="ARBA" id="ARBA00004514"/>
    </source>
</evidence>
<dbReference type="CDD" id="cd08321">
    <property type="entry name" value="Pyrin_ASC-like"/>
    <property type="match status" value="1"/>
</dbReference>
<dbReference type="EMBL" id="JAATIS010000094">
    <property type="protein sequence ID" value="KAG2470593.1"/>
    <property type="molecule type" value="Genomic_DNA"/>
</dbReference>
<dbReference type="GO" id="GO:0045087">
    <property type="term" value="P:innate immune response"/>
    <property type="evidence" value="ECO:0007669"/>
    <property type="project" value="UniProtKB-KW"/>
</dbReference>
<dbReference type="PANTHER" id="PTHR46985">
    <property type="entry name" value="NACHT, LRR AND PYD DOMAINS-CONTAINING PROTEIN 1"/>
    <property type="match status" value="1"/>
</dbReference>
<dbReference type="PROSITE" id="PS50824">
    <property type="entry name" value="DAPIN"/>
    <property type="match status" value="1"/>
</dbReference>
<evidence type="ECO:0000313" key="8">
    <source>
        <dbReference type="EMBL" id="KAG2470593.1"/>
    </source>
</evidence>
<dbReference type="GO" id="GO:0042981">
    <property type="term" value="P:regulation of apoptotic process"/>
    <property type="evidence" value="ECO:0007669"/>
    <property type="project" value="InterPro"/>
</dbReference>
<protein>
    <submittedName>
        <fullName evidence="8">ASC protein</fullName>
    </submittedName>
</protein>
<keyword evidence="9" id="KW-1185">Reference proteome</keyword>
<evidence type="ECO:0000256" key="4">
    <source>
        <dbReference type="ARBA" id="ARBA00022859"/>
    </source>
</evidence>